<evidence type="ECO:0000259" key="2">
    <source>
        <dbReference type="PROSITE" id="PS50108"/>
    </source>
</evidence>
<comment type="caution">
    <text evidence="3">The sequence shown here is derived from an EMBL/GenBank/DDBJ whole genome shotgun (WGS) entry which is preliminary data.</text>
</comment>
<dbReference type="PROSITE" id="PS50108">
    <property type="entry name" value="CRIB"/>
    <property type="match status" value="1"/>
</dbReference>
<dbReference type="Gene3D" id="3.90.810.10">
    <property type="entry name" value="CRIB domain"/>
    <property type="match status" value="1"/>
</dbReference>
<dbReference type="InterPro" id="IPR036936">
    <property type="entry name" value="CRIB_dom_sf"/>
</dbReference>
<protein>
    <recommendedName>
        <fullName evidence="2">CRIB domain-containing protein</fullName>
    </recommendedName>
</protein>
<dbReference type="PANTHER" id="PTHR46325:SF20">
    <property type="entry name" value="CRIB DOMAIN-CONTAINING PROTEIN RIC10"/>
    <property type="match status" value="1"/>
</dbReference>
<feature type="compositionally biased region" description="Basic residues" evidence="1">
    <location>
        <begin position="120"/>
        <end position="131"/>
    </location>
</feature>
<feature type="compositionally biased region" description="Low complexity" evidence="1">
    <location>
        <begin position="105"/>
        <end position="119"/>
    </location>
</feature>
<feature type="region of interest" description="Disordered" evidence="1">
    <location>
        <begin position="36"/>
        <end position="139"/>
    </location>
</feature>
<organism evidence="3 4">
    <name type="scientific">Stylosanthes scabra</name>
    <dbReference type="NCBI Taxonomy" id="79078"/>
    <lineage>
        <taxon>Eukaryota</taxon>
        <taxon>Viridiplantae</taxon>
        <taxon>Streptophyta</taxon>
        <taxon>Embryophyta</taxon>
        <taxon>Tracheophyta</taxon>
        <taxon>Spermatophyta</taxon>
        <taxon>Magnoliopsida</taxon>
        <taxon>eudicotyledons</taxon>
        <taxon>Gunneridae</taxon>
        <taxon>Pentapetalae</taxon>
        <taxon>rosids</taxon>
        <taxon>fabids</taxon>
        <taxon>Fabales</taxon>
        <taxon>Fabaceae</taxon>
        <taxon>Papilionoideae</taxon>
        <taxon>50 kb inversion clade</taxon>
        <taxon>dalbergioids sensu lato</taxon>
        <taxon>Dalbergieae</taxon>
        <taxon>Pterocarpus clade</taxon>
        <taxon>Stylosanthes</taxon>
    </lineage>
</organism>
<proteinExistence type="predicted"/>
<dbReference type="InterPro" id="IPR000095">
    <property type="entry name" value="CRIB_dom"/>
</dbReference>
<evidence type="ECO:0000313" key="4">
    <source>
        <dbReference type="Proteomes" id="UP001341840"/>
    </source>
</evidence>
<evidence type="ECO:0000256" key="1">
    <source>
        <dbReference type="SAM" id="MobiDB-lite"/>
    </source>
</evidence>
<dbReference type="Pfam" id="PF00786">
    <property type="entry name" value="PBD"/>
    <property type="match status" value="1"/>
</dbReference>
<keyword evidence="4" id="KW-1185">Reference proteome</keyword>
<dbReference type="PANTHER" id="PTHR46325">
    <property type="entry name" value="CRIB DOMAIN-CONTAINING PROTEIN RIC8"/>
    <property type="match status" value="1"/>
</dbReference>
<name>A0ABU6RLQ4_9FABA</name>
<reference evidence="3 4" key="1">
    <citation type="journal article" date="2023" name="Plants (Basel)">
        <title>Bridging the Gap: Combining Genomics and Transcriptomics Approaches to Understand Stylosanthes scabra, an Orphan Legume from the Brazilian Caatinga.</title>
        <authorList>
            <person name="Ferreira-Neto J.R.C."/>
            <person name="da Silva M.D."/>
            <person name="Binneck E."/>
            <person name="de Melo N.F."/>
            <person name="da Silva R.H."/>
            <person name="de Melo A.L.T.M."/>
            <person name="Pandolfi V."/>
            <person name="Bustamante F.O."/>
            <person name="Brasileiro-Vidal A.C."/>
            <person name="Benko-Iseppon A.M."/>
        </authorList>
    </citation>
    <scope>NUCLEOTIDE SEQUENCE [LARGE SCALE GENOMIC DNA]</scope>
    <source>
        <tissue evidence="3">Leaves</tissue>
    </source>
</reference>
<accession>A0ABU6RLQ4</accession>
<gene>
    <name evidence="3" type="ORF">PIB30_063360</name>
</gene>
<dbReference type="SMART" id="SM00285">
    <property type="entry name" value="PBD"/>
    <property type="match status" value="1"/>
</dbReference>
<dbReference type="EMBL" id="JASCZI010030810">
    <property type="protein sequence ID" value="MED6124905.1"/>
    <property type="molecule type" value="Genomic_DNA"/>
</dbReference>
<evidence type="ECO:0000313" key="3">
    <source>
        <dbReference type="EMBL" id="MED6124905.1"/>
    </source>
</evidence>
<dbReference type="CDD" id="cd00132">
    <property type="entry name" value="CRIB"/>
    <property type="match status" value="1"/>
</dbReference>
<feature type="domain" description="CRIB" evidence="2">
    <location>
        <begin position="26"/>
        <end position="39"/>
    </location>
</feature>
<dbReference type="Proteomes" id="UP001341840">
    <property type="component" value="Unassembled WGS sequence"/>
</dbReference>
<sequence>MKGFFKFFTQIFVVKEREVETEEMQIGQPTDVKHVAHIGWDGPSETGPSWMNGFKSAPDFSTSIGPRRDPDSTTPPSVQEPEEESQQTEVANVANKKPRRKKVKSSTSSPKSSSSSSTSKHSKPAKSKTKMQQHSQATD</sequence>